<name>A0A9D7SD74_9BACT</name>
<accession>A0A9D7SD74</accession>
<evidence type="ECO:0000313" key="1">
    <source>
        <dbReference type="EMBL" id="MBK9719044.1"/>
    </source>
</evidence>
<gene>
    <name evidence="1" type="ORF">IPO85_16320</name>
</gene>
<organism evidence="1 2">
    <name type="scientific">Candidatus Defluviibacterium haderslevense</name>
    <dbReference type="NCBI Taxonomy" id="2981993"/>
    <lineage>
        <taxon>Bacteria</taxon>
        <taxon>Pseudomonadati</taxon>
        <taxon>Bacteroidota</taxon>
        <taxon>Saprospiria</taxon>
        <taxon>Saprospirales</taxon>
        <taxon>Saprospiraceae</taxon>
        <taxon>Candidatus Defluviibacterium</taxon>
    </lineage>
</organism>
<evidence type="ECO:0000313" key="2">
    <source>
        <dbReference type="Proteomes" id="UP000808349"/>
    </source>
</evidence>
<dbReference type="AlphaFoldDB" id="A0A9D7SD74"/>
<protein>
    <submittedName>
        <fullName evidence="1">Uncharacterized protein</fullName>
    </submittedName>
</protein>
<dbReference type="EMBL" id="JADKFW010000015">
    <property type="protein sequence ID" value="MBK9719044.1"/>
    <property type="molecule type" value="Genomic_DNA"/>
</dbReference>
<dbReference type="Proteomes" id="UP000808349">
    <property type="component" value="Unassembled WGS sequence"/>
</dbReference>
<sequence length="69" mass="8169">MKIILYEWTGKGFRPDFNDGKRSLLIGENVINIYETELNYPSQLHLEKLVKSLFKEACIYKNVDYNIIE</sequence>
<comment type="caution">
    <text evidence="1">The sequence shown here is derived from an EMBL/GenBank/DDBJ whole genome shotgun (WGS) entry which is preliminary data.</text>
</comment>
<reference evidence="1 2" key="1">
    <citation type="submission" date="2020-10" db="EMBL/GenBank/DDBJ databases">
        <title>Connecting structure to function with the recovery of over 1000 high-quality activated sludge metagenome-assembled genomes encoding full-length rRNA genes using long-read sequencing.</title>
        <authorList>
            <person name="Singleton C.M."/>
            <person name="Petriglieri F."/>
            <person name="Kristensen J.M."/>
            <person name="Kirkegaard R.H."/>
            <person name="Michaelsen T.Y."/>
            <person name="Andersen M.H."/>
            <person name="Karst S.M."/>
            <person name="Dueholm M.S."/>
            <person name="Nielsen P.H."/>
            <person name="Albertsen M."/>
        </authorList>
    </citation>
    <scope>NUCLEOTIDE SEQUENCE [LARGE SCALE GENOMIC DNA]</scope>
    <source>
        <strain evidence="1">Ribe_18-Q3-R11-54_BAT3C.373</strain>
    </source>
</reference>
<proteinExistence type="predicted"/>